<feature type="transmembrane region" description="Helical" evidence="7">
    <location>
        <begin position="261"/>
        <end position="281"/>
    </location>
</feature>
<dbReference type="PANTHER" id="PTHR43791:SF65">
    <property type="entry name" value="MAJOR FACILITATOR SUPERFAMILY (MFS) PROFILE DOMAIN-CONTAINING PROTEIN-RELATED"/>
    <property type="match status" value="1"/>
</dbReference>
<dbReference type="PANTHER" id="PTHR43791">
    <property type="entry name" value="PERMEASE-RELATED"/>
    <property type="match status" value="1"/>
</dbReference>
<evidence type="ECO:0000313" key="9">
    <source>
        <dbReference type="Proteomes" id="UP000094065"/>
    </source>
</evidence>
<reference evidence="8 9" key="1">
    <citation type="submission" date="2016-06" db="EMBL/GenBank/DDBJ databases">
        <title>Evolution of pathogenesis and genome organization in the Tremellales.</title>
        <authorList>
            <person name="Cuomo C."/>
            <person name="Litvintseva A."/>
            <person name="Heitman J."/>
            <person name="Chen Y."/>
            <person name="Sun S."/>
            <person name="Springer D."/>
            <person name="Dromer F."/>
            <person name="Young S."/>
            <person name="Zeng Q."/>
            <person name="Chapman S."/>
            <person name="Gujja S."/>
            <person name="Saif S."/>
            <person name="Birren B."/>
        </authorList>
    </citation>
    <scope>NUCLEOTIDE SEQUENCE [LARGE SCALE GENOMIC DNA]</scope>
    <source>
        <strain evidence="8 9">CBS 6039</strain>
    </source>
</reference>
<dbReference type="Pfam" id="PF07690">
    <property type="entry name" value="MFS_1"/>
    <property type="match status" value="1"/>
</dbReference>
<evidence type="ECO:0000256" key="4">
    <source>
        <dbReference type="ARBA" id="ARBA00022989"/>
    </source>
</evidence>
<feature type="transmembrane region" description="Helical" evidence="7">
    <location>
        <begin position="293"/>
        <end position="313"/>
    </location>
</feature>
<evidence type="ECO:0000256" key="7">
    <source>
        <dbReference type="SAM" id="Phobius"/>
    </source>
</evidence>
<dbReference type="InterPro" id="IPR011701">
    <property type="entry name" value="MFS"/>
</dbReference>
<dbReference type="AlphaFoldDB" id="A0A1E3HLL2"/>
<feature type="compositionally biased region" description="Basic and acidic residues" evidence="6">
    <location>
        <begin position="62"/>
        <end position="80"/>
    </location>
</feature>
<comment type="caution">
    <text evidence="8">The sequence shown here is derived from an EMBL/GenBank/DDBJ whole genome shotgun (WGS) entry which is preliminary data.</text>
</comment>
<keyword evidence="4 7" id="KW-1133">Transmembrane helix</keyword>
<dbReference type="FunFam" id="1.20.1250.20:FF:000106">
    <property type="entry name" value="MFS transporter, putative"/>
    <property type="match status" value="1"/>
</dbReference>
<dbReference type="RefSeq" id="XP_018991970.1">
    <property type="nucleotide sequence ID" value="XM_019139479.1"/>
</dbReference>
<dbReference type="SUPFAM" id="SSF103473">
    <property type="entry name" value="MFS general substrate transporter"/>
    <property type="match status" value="1"/>
</dbReference>
<evidence type="ECO:0000256" key="3">
    <source>
        <dbReference type="ARBA" id="ARBA00022692"/>
    </source>
</evidence>
<name>A0A1E3HLL2_9TREE</name>
<evidence type="ECO:0000256" key="1">
    <source>
        <dbReference type="ARBA" id="ARBA00004141"/>
    </source>
</evidence>
<dbReference type="OrthoDB" id="1935484at2759"/>
<protein>
    <recommendedName>
        <fullName evidence="10">Major facilitator superfamily (MFS) profile domain-containing protein</fullName>
    </recommendedName>
</protein>
<sequence>MSFQNSYKRSLWTALSSSLSRIPAFPSRTHKYTPIAMALVPPAIVDTHAVTGPRPTDQPGIIHDDVDDKGELSGSDKDGGLDNLNYNQSVDSVELKLYEPPDTYESKHRWDPRAQWTPEEQLKVRRRLDIRVAAFACLCFMALQLDRGNISNALSDGMLTDLKMSTGDYNTGMTIFYCCFLFAELPSQMISKKLGSDVWIPIQMMTWSAVAIAQMGLQGKQSFYATRALLGLLEGGFIADTVLFLSYWYTAAELTIRLSWFWVSLTTTTIIGSFLAAGLLEMRGIHGLAGWRWLFMIEGVLTFLVGFWAFWYLPASPTQTKKWWRPKGWFTEREEIIIVNKVLRDDPTKSDMHNREGLSIKQLWYSLSDYDMWPIYLIGLVAFIIPSTVSAYFTLTLKSLKFTTFQTNMLTIPSNILFIIMNLSLAFTSKRLKERLLTSAIQPIWLLIFLVALVTLPDSANRWARWAVITLTMSYPYCHPIMVSMNSMNAGSVRTRTVSSSIYNMFVQAASLVASNIYQPSDAPYYHKGNKVLIGLTVLSIALFVFAKLWYVFRNKQRAKIWDTWTIAEKAEYLATTSQKGNKRLDFRFQH</sequence>
<feature type="region of interest" description="Disordered" evidence="6">
    <location>
        <begin position="48"/>
        <end position="83"/>
    </location>
</feature>
<proteinExistence type="predicted"/>
<keyword evidence="3 7" id="KW-0812">Transmembrane</keyword>
<feature type="transmembrane region" description="Helical" evidence="7">
    <location>
        <begin position="407"/>
        <end position="427"/>
    </location>
</feature>
<feature type="transmembrane region" description="Helical" evidence="7">
    <location>
        <begin position="229"/>
        <end position="249"/>
    </location>
</feature>
<dbReference type="InterPro" id="IPR036259">
    <property type="entry name" value="MFS_trans_sf"/>
</dbReference>
<dbReference type="FunFam" id="1.20.1250.20:FF:000247">
    <property type="entry name" value="MFS general substrate transporter"/>
    <property type="match status" value="1"/>
</dbReference>
<feature type="transmembrane region" description="Helical" evidence="7">
    <location>
        <begin position="439"/>
        <end position="456"/>
    </location>
</feature>
<evidence type="ECO:0000313" key="8">
    <source>
        <dbReference type="EMBL" id="ODN76596.1"/>
    </source>
</evidence>
<dbReference type="Gene3D" id="1.20.1250.20">
    <property type="entry name" value="MFS general substrate transporter like domains"/>
    <property type="match status" value="1"/>
</dbReference>
<keyword evidence="2" id="KW-0813">Transport</keyword>
<evidence type="ECO:0000256" key="2">
    <source>
        <dbReference type="ARBA" id="ARBA00022448"/>
    </source>
</evidence>
<feature type="transmembrane region" description="Helical" evidence="7">
    <location>
        <begin position="502"/>
        <end position="520"/>
    </location>
</feature>
<dbReference type="EMBL" id="AWGJ01000008">
    <property type="protein sequence ID" value="ODN76596.1"/>
    <property type="molecule type" value="Genomic_DNA"/>
</dbReference>
<evidence type="ECO:0000256" key="6">
    <source>
        <dbReference type="SAM" id="MobiDB-lite"/>
    </source>
</evidence>
<organism evidence="8 9">
    <name type="scientific">Cryptococcus amylolentus CBS 6039</name>
    <dbReference type="NCBI Taxonomy" id="1295533"/>
    <lineage>
        <taxon>Eukaryota</taxon>
        <taxon>Fungi</taxon>
        <taxon>Dikarya</taxon>
        <taxon>Basidiomycota</taxon>
        <taxon>Agaricomycotina</taxon>
        <taxon>Tremellomycetes</taxon>
        <taxon>Tremellales</taxon>
        <taxon>Cryptococcaceae</taxon>
        <taxon>Cryptococcus</taxon>
    </lineage>
</organism>
<keyword evidence="9" id="KW-1185">Reference proteome</keyword>
<dbReference type="Proteomes" id="UP000094065">
    <property type="component" value="Unassembled WGS sequence"/>
</dbReference>
<evidence type="ECO:0000256" key="5">
    <source>
        <dbReference type="ARBA" id="ARBA00023136"/>
    </source>
</evidence>
<evidence type="ECO:0008006" key="10">
    <source>
        <dbReference type="Google" id="ProtNLM"/>
    </source>
</evidence>
<feature type="transmembrane region" description="Helical" evidence="7">
    <location>
        <begin position="373"/>
        <end position="395"/>
    </location>
</feature>
<gene>
    <name evidence="8" type="ORF">L202_05254</name>
</gene>
<dbReference type="GO" id="GO:0016020">
    <property type="term" value="C:membrane"/>
    <property type="evidence" value="ECO:0007669"/>
    <property type="project" value="UniProtKB-SubCell"/>
</dbReference>
<dbReference type="GO" id="GO:0022857">
    <property type="term" value="F:transmembrane transporter activity"/>
    <property type="evidence" value="ECO:0007669"/>
    <property type="project" value="InterPro"/>
</dbReference>
<accession>A0A1E3HLL2</accession>
<dbReference type="GeneID" id="30156563"/>
<keyword evidence="5 7" id="KW-0472">Membrane</keyword>
<feature type="transmembrane region" description="Helical" evidence="7">
    <location>
        <begin position="532"/>
        <end position="553"/>
    </location>
</feature>
<comment type="subcellular location">
    <subcellularLocation>
        <location evidence="1">Membrane</location>
        <topology evidence="1">Multi-pass membrane protein</topology>
    </subcellularLocation>
</comment>